<dbReference type="Gene3D" id="1.10.630.10">
    <property type="entry name" value="Cytochrome P450"/>
    <property type="match status" value="1"/>
</dbReference>
<organism evidence="4 5">
    <name type="scientific">Streptomyces graminofaciens</name>
    <dbReference type="NCBI Taxonomy" id="68212"/>
    <lineage>
        <taxon>Bacteria</taxon>
        <taxon>Bacillati</taxon>
        <taxon>Actinomycetota</taxon>
        <taxon>Actinomycetes</taxon>
        <taxon>Kitasatosporales</taxon>
        <taxon>Streptomycetaceae</taxon>
        <taxon>Streptomyces</taxon>
    </lineage>
</organism>
<dbReference type="EMBL" id="AP018448">
    <property type="protein sequence ID" value="BBC35116.1"/>
    <property type="molecule type" value="Genomic_DNA"/>
</dbReference>
<keyword evidence="2" id="KW-0560">Oxidoreductase</keyword>
<dbReference type="PROSITE" id="PS00086">
    <property type="entry name" value="CYTOCHROME_P450"/>
    <property type="match status" value="1"/>
</dbReference>
<evidence type="ECO:0000313" key="4">
    <source>
        <dbReference type="EMBL" id="BBC35116.1"/>
    </source>
</evidence>
<evidence type="ECO:0000256" key="1">
    <source>
        <dbReference type="ARBA" id="ARBA00010617"/>
    </source>
</evidence>
<proteinExistence type="inferred from homology"/>
<dbReference type="InterPro" id="IPR036396">
    <property type="entry name" value="Cyt_P450_sf"/>
</dbReference>
<evidence type="ECO:0008006" key="6">
    <source>
        <dbReference type="Google" id="ProtNLM"/>
    </source>
</evidence>
<reference evidence="4 5" key="1">
    <citation type="journal article" date="2010" name="ChemBioChem">
        <title>Cloning and characterization of the biosynthetic gene cluster of 16-membered macrolide antibiotic FD-891: involvement of a dual functional cytochrome P450 monooxygenase catalyzing epoxidation and hydroxylation.</title>
        <authorList>
            <person name="Kudo F."/>
            <person name="Motegi A."/>
            <person name="Mizoue K."/>
            <person name="Eguchi T."/>
        </authorList>
    </citation>
    <scope>NUCLEOTIDE SEQUENCE [LARGE SCALE GENOMIC DNA]</scope>
    <source>
        <strain evidence="4 5">A-8890</strain>
    </source>
</reference>
<dbReference type="SUPFAM" id="SSF48264">
    <property type="entry name" value="Cytochrome P450"/>
    <property type="match status" value="1"/>
</dbReference>
<keyword evidence="2" id="KW-0503">Monooxygenase</keyword>
<keyword evidence="2" id="KW-0349">Heme</keyword>
<dbReference type="PANTHER" id="PTHR46696:SF1">
    <property type="entry name" value="CYTOCHROME P450 YJIB-RELATED"/>
    <property type="match status" value="1"/>
</dbReference>
<gene>
    <name evidence="4" type="ORF">SGFS_064100</name>
</gene>
<keyword evidence="2" id="KW-0479">Metal-binding</keyword>
<protein>
    <recommendedName>
        <fullName evidence="6">Cytochrome P450</fullName>
    </recommendedName>
</protein>
<dbReference type="CDD" id="cd11030">
    <property type="entry name" value="CYP105-like"/>
    <property type="match status" value="1"/>
</dbReference>
<accession>A0ABM7FGD4</accession>
<dbReference type="Proteomes" id="UP001321542">
    <property type="component" value="Chromosome"/>
</dbReference>
<dbReference type="RefSeq" id="WP_286255253.1">
    <property type="nucleotide sequence ID" value="NZ_AP018448.1"/>
</dbReference>
<evidence type="ECO:0000256" key="3">
    <source>
        <dbReference type="SAM" id="MobiDB-lite"/>
    </source>
</evidence>
<comment type="similarity">
    <text evidence="1 2">Belongs to the cytochrome P450 family.</text>
</comment>
<keyword evidence="5" id="KW-1185">Reference proteome</keyword>
<dbReference type="PRINTS" id="PR00385">
    <property type="entry name" value="P450"/>
</dbReference>
<dbReference type="PANTHER" id="PTHR46696">
    <property type="entry name" value="P450, PUTATIVE (EUROFUNG)-RELATED"/>
    <property type="match status" value="1"/>
</dbReference>
<dbReference type="InterPro" id="IPR001128">
    <property type="entry name" value="Cyt_P450"/>
</dbReference>
<keyword evidence="2" id="KW-0408">Iron</keyword>
<dbReference type="InterPro" id="IPR017972">
    <property type="entry name" value="Cyt_P450_CS"/>
</dbReference>
<dbReference type="Pfam" id="PF00067">
    <property type="entry name" value="p450"/>
    <property type="match status" value="1"/>
</dbReference>
<dbReference type="PRINTS" id="PR00359">
    <property type="entry name" value="BP450"/>
</dbReference>
<evidence type="ECO:0000256" key="2">
    <source>
        <dbReference type="RuleBase" id="RU000461"/>
    </source>
</evidence>
<feature type="region of interest" description="Disordered" evidence="3">
    <location>
        <begin position="1"/>
        <end position="25"/>
    </location>
</feature>
<sequence length="400" mass="44384">MSSVDTPAYSLTRPKNTPLDPPPLYSRLRDENPITQVTIWDGRHSAWLVTRWEDARAVLGNPAFSSDQSHSGFPSQRPDMPPLAHGFFANYDPPIHTTMRSTLTREFMIKRIGALRPGIASTTTRLLDEMTRSERSADLVERFTLPLPSLVICDLLGVPYEDHEYFQKRSRVFVDAHATGEQFTQAWEELNAYLADLLTAKRGNPGDDVLSRLTEHVDAGTVTERDASDLAVFLLFAGHETTANMLALSTVALLRDPAQIPRLLAGPTEAANAVEELLRYLSIVHGGLRRYALEDVTIGGVTISAGEGVIVPVHVANRDPESFTDPDSLDLGRDNARRHVAFGYGIHQCLGQPLARAELQIALPELFRRLPGLRLAVPFEDIAFKENTFVYGVDELPVVW</sequence>
<dbReference type="InterPro" id="IPR002397">
    <property type="entry name" value="Cyt_P450_B"/>
</dbReference>
<reference evidence="4 5" key="2">
    <citation type="journal article" date="2023" name="ChemBioChem">
        <title>Acyltransferase Domain Exchange between Two Independent Type I Polyketide Synthases in the Same Producer Strain of Macrolide Antibiotics.</title>
        <authorList>
            <person name="Kudo F."/>
            <person name="Kishikawa K."/>
            <person name="Tsuboi K."/>
            <person name="Kido T."/>
            <person name="Usui T."/>
            <person name="Hashimoto J."/>
            <person name="Shin-Ya K."/>
            <person name="Miyanaga A."/>
            <person name="Eguchi T."/>
        </authorList>
    </citation>
    <scope>NUCLEOTIDE SEQUENCE [LARGE SCALE GENOMIC DNA]</scope>
    <source>
        <strain evidence="4 5">A-8890</strain>
    </source>
</reference>
<evidence type="ECO:0000313" key="5">
    <source>
        <dbReference type="Proteomes" id="UP001321542"/>
    </source>
</evidence>
<name>A0ABM7FGD4_9ACTN</name>